<dbReference type="EMBL" id="CM055746">
    <property type="protein sequence ID" value="KAJ7997018.1"/>
    <property type="molecule type" value="Genomic_DNA"/>
</dbReference>
<reference evidence="1" key="1">
    <citation type="submission" date="2021-05" db="EMBL/GenBank/DDBJ databases">
        <authorList>
            <person name="Pan Q."/>
            <person name="Jouanno E."/>
            <person name="Zahm M."/>
            <person name="Klopp C."/>
            <person name="Cabau C."/>
            <person name="Louis A."/>
            <person name="Berthelot C."/>
            <person name="Parey E."/>
            <person name="Roest Crollius H."/>
            <person name="Montfort J."/>
            <person name="Robinson-Rechavi M."/>
            <person name="Bouchez O."/>
            <person name="Lampietro C."/>
            <person name="Lopez Roques C."/>
            <person name="Donnadieu C."/>
            <person name="Postlethwait J."/>
            <person name="Bobe J."/>
            <person name="Dillon D."/>
            <person name="Chandos A."/>
            <person name="von Hippel F."/>
            <person name="Guiguen Y."/>
        </authorList>
    </citation>
    <scope>NUCLEOTIDE SEQUENCE</scope>
    <source>
        <strain evidence="1">YG-Jan2019</strain>
    </source>
</reference>
<protein>
    <submittedName>
        <fullName evidence="1">Uncharacterized protein</fullName>
    </submittedName>
</protein>
<keyword evidence="2" id="KW-1185">Reference proteome</keyword>
<evidence type="ECO:0000313" key="2">
    <source>
        <dbReference type="Proteomes" id="UP001157502"/>
    </source>
</evidence>
<comment type="caution">
    <text evidence="1">The sequence shown here is derived from an EMBL/GenBank/DDBJ whole genome shotgun (WGS) entry which is preliminary data.</text>
</comment>
<gene>
    <name evidence="1" type="ORF">DPEC_G00224560</name>
</gene>
<accession>A0ACC2G099</accession>
<evidence type="ECO:0000313" key="1">
    <source>
        <dbReference type="EMBL" id="KAJ7997018.1"/>
    </source>
</evidence>
<sequence>MHERSERGRGSEEPVEIWSHHQTIVMWQVGQGHTGPPVWAALGMGHTIGGVHQARELPLGSAPTPGHPPPPRAHILLPLGAPPYVAKQSGRQGTLSI</sequence>
<proteinExistence type="predicted"/>
<organism evidence="1 2">
    <name type="scientific">Dallia pectoralis</name>
    <name type="common">Alaska blackfish</name>
    <dbReference type="NCBI Taxonomy" id="75939"/>
    <lineage>
        <taxon>Eukaryota</taxon>
        <taxon>Metazoa</taxon>
        <taxon>Chordata</taxon>
        <taxon>Craniata</taxon>
        <taxon>Vertebrata</taxon>
        <taxon>Euteleostomi</taxon>
        <taxon>Actinopterygii</taxon>
        <taxon>Neopterygii</taxon>
        <taxon>Teleostei</taxon>
        <taxon>Protacanthopterygii</taxon>
        <taxon>Esociformes</taxon>
        <taxon>Umbridae</taxon>
        <taxon>Dallia</taxon>
    </lineage>
</organism>
<dbReference type="Proteomes" id="UP001157502">
    <property type="component" value="Chromosome 19"/>
</dbReference>
<name>A0ACC2G099_DALPE</name>